<reference evidence="1" key="1">
    <citation type="submission" date="2020-05" db="EMBL/GenBank/DDBJ databases">
        <title>Large-scale comparative analyses of tick genomes elucidate their genetic diversity and vector capacities.</title>
        <authorList>
            <person name="Jia N."/>
            <person name="Wang J."/>
            <person name="Shi W."/>
            <person name="Du L."/>
            <person name="Sun Y."/>
            <person name="Zhan W."/>
            <person name="Jiang J."/>
            <person name="Wang Q."/>
            <person name="Zhang B."/>
            <person name="Ji P."/>
            <person name="Sakyi L.B."/>
            <person name="Cui X."/>
            <person name="Yuan T."/>
            <person name="Jiang B."/>
            <person name="Yang W."/>
            <person name="Lam T.T.-Y."/>
            <person name="Chang Q."/>
            <person name="Ding S."/>
            <person name="Wang X."/>
            <person name="Zhu J."/>
            <person name="Ruan X."/>
            <person name="Zhao L."/>
            <person name="Wei J."/>
            <person name="Que T."/>
            <person name="Du C."/>
            <person name="Cheng J."/>
            <person name="Dai P."/>
            <person name="Han X."/>
            <person name="Huang E."/>
            <person name="Gao Y."/>
            <person name="Liu J."/>
            <person name="Shao H."/>
            <person name="Ye R."/>
            <person name="Li L."/>
            <person name="Wei W."/>
            <person name="Wang X."/>
            <person name="Wang C."/>
            <person name="Yang T."/>
            <person name="Huo Q."/>
            <person name="Li W."/>
            <person name="Guo W."/>
            <person name="Chen H."/>
            <person name="Zhou L."/>
            <person name="Ni X."/>
            <person name="Tian J."/>
            <person name="Zhou Y."/>
            <person name="Sheng Y."/>
            <person name="Liu T."/>
            <person name="Pan Y."/>
            <person name="Xia L."/>
            <person name="Li J."/>
            <person name="Zhao F."/>
            <person name="Cao W."/>
        </authorList>
    </citation>
    <scope>NUCLEOTIDE SEQUENCE</scope>
    <source>
        <strain evidence="1">Hyas-2018</strain>
    </source>
</reference>
<protein>
    <submittedName>
        <fullName evidence="1">Uncharacterized protein</fullName>
    </submittedName>
</protein>
<keyword evidence="2" id="KW-1185">Reference proteome</keyword>
<evidence type="ECO:0000313" key="1">
    <source>
        <dbReference type="EMBL" id="KAH6945042.1"/>
    </source>
</evidence>
<evidence type="ECO:0000313" key="2">
    <source>
        <dbReference type="Proteomes" id="UP000821845"/>
    </source>
</evidence>
<dbReference type="Proteomes" id="UP000821845">
    <property type="component" value="Chromosome 1"/>
</dbReference>
<comment type="caution">
    <text evidence="1">The sequence shown here is derived from an EMBL/GenBank/DDBJ whole genome shotgun (WGS) entry which is preliminary data.</text>
</comment>
<sequence length="92" mass="10197">MQKKKAKKAATYRGRPRYVAVRVPTGRGHGRRRENMVQPHSGQPSDAVVTAHGWLAVEQERSSSSGSEYEDVLNDEELDGEGDEDGSSKTKR</sequence>
<dbReference type="EMBL" id="CM023481">
    <property type="protein sequence ID" value="KAH6945042.1"/>
    <property type="molecule type" value="Genomic_DNA"/>
</dbReference>
<proteinExistence type="predicted"/>
<gene>
    <name evidence="1" type="ORF">HPB50_006963</name>
</gene>
<accession>A0ACB7TFD8</accession>
<name>A0ACB7TFD8_HYAAI</name>
<organism evidence="1 2">
    <name type="scientific">Hyalomma asiaticum</name>
    <name type="common">Tick</name>
    <dbReference type="NCBI Taxonomy" id="266040"/>
    <lineage>
        <taxon>Eukaryota</taxon>
        <taxon>Metazoa</taxon>
        <taxon>Ecdysozoa</taxon>
        <taxon>Arthropoda</taxon>
        <taxon>Chelicerata</taxon>
        <taxon>Arachnida</taxon>
        <taxon>Acari</taxon>
        <taxon>Parasitiformes</taxon>
        <taxon>Ixodida</taxon>
        <taxon>Ixodoidea</taxon>
        <taxon>Ixodidae</taxon>
        <taxon>Hyalomminae</taxon>
        <taxon>Hyalomma</taxon>
    </lineage>
</organism>